<evidence type="ECO:0000313" key="1">
    <source>
        <dbReference type="RefSeq" id="XP_028142685.1"/>
    </source>
</evidence>
<name>A0A6P7GF52_DIAVI</name>
<organism evidence="1">
    <name type="scientific">Diabrotica virgifera virgifera</name>
    <name type="common">western corn rootworm</name>
    <dbReference type="NCBI Taxonomy" id="50390"/>
    <lineage>
        <taxon>Eukaryota</taxon>
        <taxon>Metazoa</taxon>
        <taxon>Ecdysozoa</taxon>
        <taxon>Arthropoda</taxon>
        <taxon>Hexapoda</taxon>
        <taxon>Insecta</taxon>
        <taxon>Pterygota</taxon>
        <taxon>Neoptera</taxon>
        <taxon>Endopterygota</taxon>
        <taxon>Coleoptera</taxon>
        <taxon>Polyphaga</taxon>
        <taxon>Cucujiformia</taxon>
        <taxon>Chrysomeloidea</taxon>
        <taxon>Chrysomelidae</taxon>
        <taxon>Galerucinae</taxon>
        <taxon>Diabroticina</taxon>
        <taxon>Diabroticites</taxon>
        <taxon>Diabrotica</taxon>
    </lineage>
</organism>
<dbReference type="InParanoid" id="A0A6P7GF52"/>
<gene>
    <name evidence="1" type="primary">LOC114336509</name>
</gene>
<reference evidence="1" key="1">
    <citation type="submission" date="2025-08" db="UniProtKB">
        <authorList>
            <consortium name="RefSeq"/>
        </authorList>
    </citation>
    <scope>IDENTIFICATION</scope>
    <source>
        <tissue evidence="1">Whole insect</tissue>
    </source>
</reference>
<dbReference type="RefSeq" id="XP_028142685.1">
    <property type="nucleotide sequence ID" value="XM_028286884.1"/>
</dbReference>
<sequence>MATIFSSHQLLKSIRFLQTYRRIQLRRKSFFGDKNIELGETTLTGRLLIYLNSFNVHGNENFIPVKDPIKLKTTGLNKCNIEQIKTSVRLLDISQDINNFYLLRAIDKECSARVNKLSNADIFELLHIYMSKVPNRIINYKLYEIAIQELTKRLNLLNKNEIIQLIFYIGLRKKQAKQHNIVRKCINYLIRSDLETLTPEDLCVICNSTFKTTTKLNEKIFNTIINYLYNNLKILKDPAFFVTFLKSIRQNRYQDEDLLETLSYGMLFNKSFEQYSFSALSHILAVYSDYLYYNENVLRVFSERSIQLLKESDFISKKEHMSNHIRLKDIKRFLWCISNLNYKLSSQDIKTVIIPNILKRVKAGDVESDHSSLAEIALYLWMLNYRAYELFPFFLTKHNIRNIYGVNTHTKQRLNLLITCISYENKELLKDLSIPPAVQLDYDMKYQLEKRPELQRICSDLQTSIGNSELNKFELSCQVPGVNIIGITGYKNNTHSSVFLEVLDEYTRLKNTESMPTGLMELKLRLLNQLDEAVVLVDTEELKDLNSSEIRELLLDEIEFVC</sequence>
<dbReference type="AlphaFoldDB" id="A0A6P7GF52"/>
<accession>A0A6P7GF52</accession>
<proteinExistence type="predicted"/>
<dbReference type="FunCoup" id="A0A6P7GF52">
    <property type="interactions" value="5"/>
</dbReference>
<protein>
    <submittedName>
        <fullName evidence="1">Uncharacterized protein LOC114336509 isoform X1</fullName>
    </submittedName>
</protein>